<accession>A0A9E6NKT1</accession>
<gene>
    <name evidence="1" type="ORF">HU754_017325</name>
</gene>
<dbReference type="EMBL" id="CP077090">
    <property type="protein sequence ID" value="QXI09602.1"/>
    <property type="molecule type" value="Genomic_DNA"/>
</dbReference>
<dbReference type="Proteomes" id="UP000627092">
    <property type="component" value="Chromosome"/>
</dbReference>
<evidence type="ECO:0000313" key="1">
    <source>
        <dbReference type="EMBL" id="QXI09602.1"/>
    </source>
</evidence>
<reference evidence="1" key="1">
    <citation type="journal article" date="2020" name="Microorganisms">
        <title>Reliable Identification of Environmental Pseudomonas Isolates Using the rpoD Gene.</title>
        <authorList>
            <consortium name="The Broad Institute Genome Sequencing Platform"/>
            <person name="Girard L."/>
            <person name="Lood C."/>
            <person name="Rokni-Zadeh H."/>
            <person name="van Noort V."/>
            <person name="Lavigne R."/>
            <person name="De Mot R."/>
        </authorList>
    </citation>
    <scope>NUCLEOTIDE SEQUENCE</scope>
    <source>
        <strain evidence="1">OE 48.2</strain>
    </source>
</reference>
<dbReference type="RefSeq" id="WP_186624263.1">
    <property type="nucleotide sequence ID" value="NZ_CP077090.1"/>
</dbReference>
<name>A0A9E6NKT1_9PSED</name>
<reference evidence="1" key="2">
    <citation type="journal article" date="2021" name="Microorganisms">
        <title>The Ever-Expanding Pseudomonas Genus: Description of 43 New Species and Partition of the Pseudomonas putida Group.</title>
        <authorList>
            <person name="Girard L."/>
            <person name="Lood C."/>
            <person name="Hofte M."/>
            <person name="Vandamme P."/>
            <person name="Rokni-Zadeh H."/>
            <person name="van Noort V."/>
            <person name="Lavigne R."/>
            <person name="De Mot R."/>
        </authorList>
    </citation>
    <scope>NUCLEOTIDE SEQUENCE</scope>
    <source>
        <strain evidence="1">OE 48.2</strain>
    </source>
</reference>
<dbReference type="AlphaFoldDB" id="A0A9E6NKT1"/>
<protein>
    <submittedName>
        <fullName evidence="1">Uncharacterized protein</fullName>
    </submittedName>
</protein>
<proteinExistence type="predicted"/>
<evidence type="ECO:0000313" key="2">
    <source>
        <dbReference type="Proteomes" id="UP000627092"/>
    </source>
</evidence>
<organism evidence="1 2">
    <name type="scientific">Pseudomonas zeae</name>
    <dbReference type="NCBI Taxonomy" id="2745510"/>
    <lineage>
        <taxon>Bacteria</taxon>
        <taxon>Pseudomonadati</taxon>
        <taxon>Pseudomonadota</taxon>
        <taxon>Gammaproteobacteria</taxon>
        <taxon>Pseudomonadales</taxon>
        <taxon>Pseudomonadaceae</taxon>
        <taxon>Pseudomonas</taxon>
    </lineage>
</organism>
<dbReference type="KEGG" id="pze:HU754_017325"/>
<sequence length="158" mass="17708">MTVENEEGHLLTVIAEIGVLEWQKYQQRFPKERVGNEMQREDHSALPPFIAFRFECISKVDIDKLKAAVEGYKGALSWSIVGRSREGLPGINWMIAPSRLWEVGGCALQANITAAVYLSTHEPLLGPVAYEDLIGLTEHVRSVFDRSGIQPHQIPEVI</sequence>